<accession>A0ABT4CXH8</accession>
<name>A0ABT4CXH8_9CLOT</name>
<dbReference type="EMBL" id="JAPQER010000002">
    <property type="protein sequence ID" value="MCY6483552.1"/>
    <property type="molecule type" value="Genomic_DNA"/>
</dbReference>
<protein>
    <submittedName>
        <fullName evidence="1">Uncharacterized protein</fullName>
    </submittedName>
</protein>
<dbReference type="RefSeq" id="WP_268039829.1">
    <property type="nucleotide sequence ID" value="NZ_JAPQER010000002.1"/>
</dbReference>
<proteinExistence type="predicted"/>
<evidence type="ECO:0000313" key="2">
    <source>
        <dbReference type="Proteomes" id="UP001078443"/>
    </source>
</evidence>
<dbReference type="Proteomes" id="UP001078443">
    <property type="component" value="Unassembled WGS sequence"/>
</dbReference>
<reference evidence="1" key="1">
    <citation type="submission" date="2022-12" db="EMBL/GenBank/DDBJ databases">
        <authorList>
            <person name="Wang J."/>
        </authorList>
    </citation>
    <scope>NUCLEOTIDE SEQUENCE</scope>
    <source>
        <strain evidence="1">HY-45-18</strain>
    </source>
</reference>
<comment type="caution">
    <text evidence="1">The sequence shown here is derived from an EMBL/GenBank/DDBJ whole genome shotgun (WGS) entry which is preliminary data.</text>
</comment>
<organism evidence="1 2">
    <name type="scientific">Clostridium aestuarii</name>
    <dbReference type="NCBI Taxonomy" id="338193"/>
    <lineage>
        <taxon>Bacteria</taxon>
        <taxon>Bacillati</taxon>
        <taxon>Bacillota</taxon>
        <taxon>Clostridia</taxon>
        <taxon>Eubacteriales</taxon>
        <taxon>Clostridiaceae</taxon>
        <taxon>Clostridium</taxon>
    </lineage>
</organism>
<evidence type="ECO:0000313" key="1">
    <source>
        <dbReference type="EMBL" id="MCY6483552.1"/>
    </source>
</evidence>
<sequence length="273" mass="32947">MDIYSKPSEKLLEKIKNYLEKDETESVSKEFLYEGKMYRQVIITKKNVKRINTEFLYIDEDENVIDDIEIKKQLSRLSYYLDVFFNDKSDLNIKKALKSEEIKNREIKDLEDVSQSLDVLYKENIEEAKKVRNITNHMIELIKKHNEKIEDVNLKADNYIKKGEVFRDEIITPLYNIYEEGILLNLDKAKLLVQGKTEYDIVKKIVSKKMVFKLFNKRVRKSFTKIIYTMEYYKRLVNRYEKALDMSMEQYKDYIKESHENQIENRVKLIRNK</sequence>
<gene>
    <name evidence="1" type="ORF">OW763_04195</name>
</gene>
<keyword evidence="2" id="KW-1185">Reference proteome</keyword>